<dbReference type="SUPFAM" id="SSF51206">
    <property type="entry name" value="cAMP-binding domain-like"/>
    <property type="match status" value="1"/>
</dbReference>
<dbReference type="GO" id="GO:0016301">
    <property type="term" value="F:kinase activity"/>
    <property type="evidence" value="ECO:0007669"/>
    <property type="project" value="UniProtKB-KW"/>
</dbReference>
<dbReference type="InterPro" id="IPR014710">
    <property type="entry name" value="RmlC-like_jellyroll"/>
</dbReference>
<reference evidence="2 3" key="1">
    <citation type="submission" date="2016-10" db="EMBL/GenBank/DDBJ databases">
        <authorList>
            <person name="de Groot N.N."/>
        </authorList>
    </citation>
    <scope>NUCLEOTIDE SEQUENCE [LARGE SCALE GENOMIC DNA]</scope>
    <source>
        <strain evidence="2 3">MP1X4</strain>
    </source>
</reference>
<dbReference type="OrthoDB" id="752588at2"/>
<keyword evidence="3" id="KW-1185">Reference proteome</keyword>
<proteinExistence type="predicted"/>
<dbReference type="Gene3D" id="2.60.120.10">
    <property type="entry name" value="Jelly Rolls"/>
    <property type="match status" value="1"/>
</dbReference>
<dbReference type="RefSeq" id="WP_091379614.1">
    <property type="nucleotide sequence ID" value="NZ_LT629740.1"/>
</dbReference>
<dbReference type="CDD" id="cd00038">
    <property type="entry name" value="CAP_ED"/>
    <property type="match status" value="1"/>
</dbReference>
<dbReference type="PROSITE" id="PS50042">
    <property type="entry name" value="CNMP_BINDING_3"/>
    <property type="match status" value="1"/>
</dbReference>
<dbReference type="Proteomes" id="UP000199679">
    <property type="component" value="Chromosome I"/>
</dbReference>
<protein>
    <submittedName>
        <fullName evidence="2">cAMP-binding domain of CRP or a regulatory subunit of cAMP-dependent protein kinases</fullName>
    </submittedName>
</protein>
<dbReference type="Pfam" id="PF00027">
    <property type="entry name" value="cNMP_binding"/>
    <property type="match status" value="1"/>
</dbReference>
<evidence type="ECO:0000313" key="2">
    <source>
        <dbReference type="EMBL" id="SDT68581.1"/>
    </source>
</evidence>
<evidence type="ECO:0000259" key="1">
    <source>
        <dbReference type="PROSITE" id="PS50042"/>
    </source>
</evidence>
<dbReference type="InterPro" id="IPR018490">
    <property type="entry name" value="cNMP-bd_dom_sf"/>
</dbReference>
<dbReference type="AlphaFoldDB" id="A0A1H2CDQ6"/>
<keyword evidence="2" id="KW-0808">Transferase</keyword>
<dbReference type="InterPro" id="IPR000595">
    <property type="entry name" value="cNMP-bd_dom"/>
</dbReference>
<dbReference type="STRING" id="652787.SAMN05216490_4923"/>
<accession>A0A1H2CDQ6</accession>
<feature type="domain" description="Cyclic nucleotide-binding" evidence="1">
    <location>
        <begin position="13"/>
        <end position="132"/>
    </location>
</feature>
<sequence>MIDPDAFIQRLNRTKTLSQKLSTALMSGLKINKYEANETFVSPGNFATAIYFIQTGLVRGAIEGPKEKNTTWFKQEGDLIVPQGIFNQQPSEEYISVMLNTTLLAIPLIHIQKVLESNPELIELIIFLIAESKQESHYREKLLRMPTAKDRYKFLMKNEDYILKRIPQYFIASYINVSKETFSRLHKRRSY</sequence>
<organism evidence="2 3">
    <name type="scientific">Mucilaginibacter mallensis</name>
    <dbReference type="NCBI Taxonomy" id="652787"/>
    <lineage>
        <taxon>Bacteria</taxon>
        <taxon>Pseudomonadati</taxon>
        <taxon>Bacteroidota</taxon>
        <taxon>Sphingobacteriia</taxon>
        <taxon>Sphingobacteriales</taxon>
        <taxon>Sphingobacteriaceae</taxon>
        <taxon>Mucilaginibacter</taxon>
    </lineage>
</organism>
<gene>
    <name evidence="2" type="ORF">SAMN05216490_4923</name>
</gene>
<dbReference type="EMBL" id="LT629740">
    <property type="protein sequence ID" value="SDT68581.1"/>
    <property type="molecule type" value="Genomic_DNA"/>
</dbReference>
<evidence type="ECO:0000313" key="3">
    <source>
        <dbReference type="Proteomes" id="UP000199679"/>
    </source>
</evidence>
<name>A0A1H2CDQ6_MUCMA</name>
<keyword evidence="2" id="KW-0418">Kinase</keyword>